<dbReference type="NCBIfam" id="TIGR01560">
    <property type="entry name" value="put_DNA_pack"/>
    <property type="match status" value="1"/>
</dbReference>
<protein>
    <submittedName>
        <fullName evidence="1">Phage protein, QlrG family</fullName>
    </submittedName>
</protein>
<sequence length="106" mass="12447">MKNVGLLELGKLHKEYADMVFDEIRVFVRVDVDDTELIDELWSLILSAEIYLKNAGCYFNYYNELFVLAMKLVVSFYNENGKSEDFGYSLRTIITQLKYCYGDENE</sequence>
<gene>
    <name evidence="1" type="ORF">C672_1859</name>
</gene>
<dbReference type="AlphaFoldDB" id="T4VP58"/>
<proteinExistence type="predicted"/>
<organism evidence="1 2">
    <name type="scientific">Paraclostridium bifermentans ATCC 638 = DSM 14991</name>
    <dbReference type="NCBI Taxonomy" id="1233171"/>
    <lineage>
        <taxon>Bacteria</taxon>
        <taxon>Bacillati</taxon>
        <taxon>Bacillota</taxon>
        <taxon>Clostridia</taxon>
        <taxon>Peptostreptococcales</taxon>
        <taxon>Peptostreptococcaceae</taxon>
        <taxon>Paraclostridium</taxon>
    </lineage>
</organism>
<evidence type="ECO:0000313" key="2">
    <source>
        <dbReference type="Proteomes" id="UP000015688"/>
    </source>
</evidence>
<dbReference type="PATRIC" id="fig|1233171.3.peg.1748"/>
<dbReference type="EMBL" id="AVNC01000015">
    <property type="protein sequence ID" value="EQK42915.1"/>
    <property type="molecule type" value="Genomic_DNA"/>
</dbReference>
<dbReference type="Proteomes" id="UP000015688">
    <property type="component" value="Unassembled WGS sequence"/>
</dbReference>
<name>T4VP58_PARBF</name>
<accession>T4VP58</accession>
<dbReference type="GeneID" id="67472704"/>
<dbReference type="InterPro" id="IPR006450">
    <property type="entry name" value="Phage_HK97_gp6-like"/>
</dbReference>
<comment type="caution">
    <text evidence="1">The sequence shown here is derived from an EMBL/GenBank/DDBJ whole genome shotgun (WGS) entry which is preliminary data.</text>
</comment>
<dbReference type="RefSeq" id="WP_021433023.1">
    <property type="nucleotide sequence ID" value="NZ_AVNC01000015.1"/>
</dbReference>
<evidence type="ECO:0000313" key="1">
    <source>
        <dbReference type="EMBL" id="EQK42915.1"/>
    </source>
</evidence>
<reference evidence="1 2" key="1">
    <citation type="submission" date="2013-06" db="EMBL/GenBank/DDBJ databases">
        <authorList>
            <person name="Walk S."/>
            <person name="Aronoff D."/>
            <person name="Young V.Y."/>
            <person name="Marsh J."/>
            <person name="Harrison L."/>
            <person name="Daugherty S.C."/>
            <person name="Shefchek K.A."/>
            <person name="Hine E.E."/>
            <person name="Tallon L.J."/>
            <person name="Sadzewicz L.K."/>
            <person name="Rasko D.A."/>
        </authorList>
    </citation>
    <scope>NUCLEOTIDE SEQUENCE [LARGE SCALE GENOMIC DNA]</scope>
    <source>
        <strain evidence="1 2">ATCC 638</strain>
    </source>
</reference>